<feature type="region of interest" description="Disordered" evidence="2">
    <location>
        <begin position="419"/>
        <end position="560"/>
    </location>
</feature>
<feature type="region of interest" description="Disordered" evidence="2">
    <location>
        <begin position="869"/>
        <end position="1093"/>
    </location>
</feature>
<evidence type="ECO:0000313" key="4">
    <source>
        <dbReference type="EMBL" id="CEM36662.1"/>
    </source>
</evidence>
<name>A0A0G4H061_9ALVE</name>
<feature type="compositionally biased region" description="Basic and acidic residues" evidence="2">
    <location>
        <begin position="1129"/>
        <end position="1138"/>
    </location>
</feature>
<feature type="region of interest" description="Disordered" evidence="2">
    <location>
        <begin position="604"/>
        <end position="767"/>
    </location>
</feature>
<feature type="compositionally biased region" description="Basic and acidic residues" evidence="2">
    <location>
        <begin position="504"/>
        <end position="518"/>
    </location>
</feature>
<gene>
    <name evidence="4" type="ORF">Cvel_24053</name>
</gene>
<feature type="region of interest" description="Disordered" evidence="2">
    <location>
        <begin position="795"/>
        <end position="826"/>
    </location>
</feature>
<comment type="similarity">
    <text evidence="1">Belongs to the RMD1/sif2 family.</text>
</comment>
<feature type="compositionally biased region" description="Acidic residues" evidence="2">
    <location>
        <begin position="1176"/>
        <end position="1209"/>
    </location>
</feature>
<accession>A0A0G4H061</accession>
<feature type="compositionally biased region" description="Polar residues" evidence="2">
    <location>
        <begin position="720"/>
        <end position="737"/>
    </location>
</feature>
<feature type="compositionally biased region" description="Low complexity" evidence="2">
    <location>
        <begin position="42"/>
        <end position="56"/>
    </location>
</feature>
<dbReference type="InterPro" id="IPR003734">
    <property type="entry name" value="DUF155"/>
</dbReference>
<dbReference type="InterPro" id="IPR051624">
    <property type="entry name" value="RMD1/Sad1-interacting"/>
</dbReference>
<feature type="compositionally biased region" description="Low complexity" evidence="2">
    <location>
        <begin position="428"/>
        <end position="461"/>
    </location>
</feature>
<evidence type="ECO:0000256" key="2">
    <source>
        <dbReference type="SAM" id="MobiDB-lite"/>
    </source>
</evidence>
<feature type="region of interest" description="Disordered" evidence="2">
    <location>
        <begin position="42"/>
        <end position="74"/>
    </location>
</feature>
<feature type="compositionally biased region" description="Gly residues" evidence="2">
    <location>
        <begin position="544"/>
        <end position="560"/>
    </location>
</feature>
<dbReference type="Pfam" id="PF02582">
    <property type="entry name" value="DUF155"/>
    <property type="match status" value="1"/>
</dbReference>
<evidence type="ECO:0000259" key="3">
    <source>
        <dbReference type="Pfam" id="PF02582"/>
    </source>
</evidence>
<feature type="compositionally biased region" description="Low complexity" evidence="2">
    <location>
        <begin position="1047"/>
        <end position="1067"/>
    </location>
</feature>
<feature type="compositionally biased region" description="Basic and acidic residues" evidence="2">
    <location>
        <begin position="964"/>
        <end position="986"/>
    </location>
</feature>
<proteinExistence type="inferred from homology"/>
<sequence>MAACVPAYVLPAFCPHIVPQRRTPQISHRPCSCPSAYVQPNPVSTLSPPSSSSGPPLRDPSRKKRQLSRKSLFSEPVDPDGKVFCVCMGGSLDLELIGQTNFDGRCPLKVTKMFEEVAFAKVAGCDVFLFRFGCLVSWGLSKSQWEELKEGLAQYVFQPGPSGELEEDLMFFKIVEGPDAAPKLRRDCFFLVTSNTFEKLAYSYALAQSTKLTVYETLVASSIERTKRVPESLAKDGTTWMSRRHVARQLGQLFIIRSSVNLQTDILDLPEILWEFDEWDSLYSRGREYLGVSERAEILNQRLDVIRDLYEILQDELEVQQSHKEGIVIIILIAVELCVEILTELVDIGELAGSLPGAVRALPGLGLLRSALSWVPSPLRWTIAGAAAAVALGAPLASVLGSVGQKMQSARELESAISMAGGSGRNPGGESSSSLEETGWGSGETAASRVKAARSSSTVETETSDEYGRDEAKGGLRGKGPSSESVAGGSAAASLDEDESVEGESPRREKRLPKDPRMRGISPLPDFPSSWQVLKQRQSLQQQGGKGGKGGRGGAAGRAGRGLVSRVLSAATSLIPFRKKRRPDQAAAAVWDQGHVYRAAALESMTGRVRRAARPPSSTKGSVWEEGGGSSDVPKRQASSSSKKGQELEGYGGKYGGEGGSSDLRVTAPADSGSTSAASTGKSVDASPSSSSPSVPSQVSPPPSPAPSRAFVPEGLPKTPTATGTQKRSASLQTHKTGTLGAGSRKRLDALKSKGRKAAMRSVGAEPTGEVAGKFTLPVRDQQKGVPGPLPFPSPASSASHRMGNGRGDQGMVPAWGGWGGQSWDPQQQQQYSNQAMMMASMYAAMVYQQQWLQWQRQQQQQLLRQQEQQREGVSIGTPGMLEGPGKREYSDSIQHTEPVEDHLSERRKSAQRDEGEEGGKLSGEDAEGTVGGSLRLEEKEKKSPSVQSVDEQGGSGEGIVGRLEGDLVSELREERGQSRGIREMEGGDDEQAGMRKAEEGSESGGRLEQTRVGGGAGRGVGHVSPPGPSLGIVQQQQGQRAGRWISSPASSLFPPLPALLPSLSPFRPQRDEEESKPGEASVGPLRREMAAPGMNPVFFVLRMEENERPSFNPIPEERPEGGDFVPGRWRDGGESPDKGGGGGGEKGGDVMSVPSSDKPRRSSVSESGDRLSDGFDFDDDDDDEEDEDEVEELFGPEEAELLGFFDESDETVMFNSKRSKGKRRT</sequence>
<feature type="region of interest" description="Disordered" evidence="2">
    <location>
        <begin position="1110"/>
        <end position="1209"/>
    </location>
</feature>
<dbReference type="PANTHER" id="PTHR16255:SF1">
    <property type="entry name" value="REQUIRED FOR MEIOTIC NUCLEAR DIVISION PROTEIN 1 HOMOLOG"/>
    <property type="match status" value="1"/>
</dbReference>
<feature type="compositionally biased region" description="Basic and acidic residues" evidence="2">
    <location>
        <begin position="898"/>
        <end position="924"/>
    </location>
</feature>
<dbReference type="EMBL" id="CDMZ01001722">
    <property type="protein sequence ID" value="CEM36662.1"/>
    <property type="molecule type" value="Genomic_DNA"/>
</dbReference>
<evidence type="ECO:0000256" key="1">
    <source>
        <dbReference type="ARBA" id="ARBA00008306"/>
    </source>
</evidence>
<feature type="compositionally biased region" description="Low complexity" evidence="2">
    <location>
        <begin position="672"/>
        <end position="698"/>
    </location>
</feature>
<reference evidence="4" key="1">
    <citation type="submission" date="2014-11" db="EMBL/GenBank/DDBJ databases">
        <authorList>
            <person name="Otto D Thomas"/>
            <person name="Naeem Raeece"/>
        </authorList>
    </citation>
    <scope>NUCLEOTIDE SEQUENCE</scope>
</reference>
<organism evidence="4">
    <name type="scientific">Chromera velia CCMP2878</name>
    <dbReference type="NCBI Taxonomy" id="1169474"/>
    <lineage>
        <taxon>Eukaryota</taxon>
        <taxon>Sar</taxon>
        <taxon>Alveolata</taxon>
        <taxon>Colpodellida</taxon>
        <taxon>Chromeraceae</taxon>
        <taxon>Chromera</taxon>
    </lineage>
</organism>
<feature type="compositionally biased region" description="Gly residues" evidence="2">
    <location>
        <begin position="650"/>
        <end position="660"/>
    </location>
</feature>
<dbReference type="PANTHER" id="PTHR16255">
    <property type="entry name" value="REQUIRED FOR MEIOTIC NUCLEAR DIVISION PROTEIN 1 HOMOLOG"/>
    <property type="match status" value="1"/>
</dbReference>
<dbReference type="VEuPathDB" id="CryptoDB:Cvel_24053"/>
<dbReference type="AlphaFoldDB" id="A0A0G4H061"/>
<feature type="compositionally biased region" description="Low complexity" evidence="2">
    <location>
        <begin position="480"/>
        <end position="494"/>
    </location>
</feature>
<feature type="compositionally biased region" description="Low complexity" evidence="2">
    <location>
        <begin position="532"/>
        <end position="543"/>
    </location>
</feature>
<dbReference type="GO" id="GO:0005739">
    <property type="term" value="C:mitochondrion"/>
    <property type="evidence" value="ECO:0007669"/>
    <property type="project" value="UniProtKB-ARBA"/>
</dbReference>
<protein>
    <recommendedName>
        <fullName evidence="3">DUF155 domain-containing protein</fullName>
    </recommendedName>
</protein>
<feature type="compositionally biased region" description="Basic and acidic residues" evidence="2">
    <location>
        <begin position="1069"/>
        <end position="1078"/>
    </location>
</feature>
<feature type="domain" description="DUF155" evidence="3">
    <location>
        <begin position="127"/>
        <end position="300"/>
    </location>
</feature>